<dbReference type="SUPFAM" id="SSF53335">
    <property type="entry name" value="S-adenosyl-L-methionine-dependent methyltransferases"/>
    <property type="match status" value="1"/>
</dbReference>
<gene>
    <name evidence="3" type="ORF">Mth01_00340</name>
</gene>
<dbReference type="EMBL" id="BOOG01000002">
    <property type="protein sequence ID" value="GIH67781.1"/>
    <property type="molecule type" value="Genomic_DNA"/>
</dbReference>
<dbReference type="Gene3D" id="6.20.50.110">
    <property type="entry name" value="Methyltransferase, zinc-binding domain"/>
    <property type="match status" value="1"/>
</dbReference>
<dbReference type="InterPro" id="IPR013630">
    <property type="entry name" value="Methyltransf_Zn-bd_dom_put"/>
</dbReference>
<dbReference type="Gene3D" id="3.40.50.150">
    <property type="entry name" value="Vaccinia Virus protein VP39"/>
    <property type="match status" value="1"/>
</dbReference>
<reference evidence="3" key="1">
    <citation type="submission" date="2021-01" db="EMBL/GenBank/DDBJ databases">
        <title>Whole genome shotgun sequence of Sphaerimonospora thailandensis NBRC 107569.</title>
        <authorList>
            <person name="Komaki H."/>
            <person name="Tamura T."/>
        </authorList>
    </citation>
    <scope>NUCLEOTIDE SEQUENCE</scope>
    <source>
        <strain evidence="3">NBRC 107569</strain>
    </source>
</reference>
<dbReference type="Gene3D" id="6.10.250.3100">
    <property type="match status" value="1"/>
</dbReference>
<dbReference type="Proteomes" id="UP000610966">
    <property type="component" value="Unassembled WGS sequence"/>
</dbReference>
<dbReference type="GO" id="GO:0008168">
    <property type="term" value="F:methyltransferase activity"/>
    <property type="evidence" value="ECO:0007669"/>
    <property type="project" value="UniProtKB-KW"/>
</dbReference>
<proteinExistence type="predicted"/>
<feature type="domain" description="C-methyltransferase" evidence="2">
    <location>
        <begin position="272"/>
        <end position="429"/>
    </location>
</feature>
<sequence>MQDADMQDADMQDADMQDADMQDMVRWVENCRVCGGNDWLDVISFGSTPLANGFLDPAAVPEDEPAYPLEVGVCRDCRLMSIRHTIDPEALFSHYVYVSSDSDLMAGHMRHIADLCVRRAGLDAGDLVVEMGSNIGTQLALFQEGGQRVVGVDPAKNLVQVANDQGIPSIAAFFGAAEGARVARDFGQAKLVLGRQCFAHIENVHNVLDGVEAVLAPDGLLVIEVPYLVNLIEENQFDTIYHEHASYFSITTLSRLFAAHGLHIVDAERVAVHGGSIVVMASRVTAGRRPMPVVAELVALEQERGLTDDSAYLEFAARTRRVLAGVGDLVRDLAARGKRVAGYGAPSKGTALLQFCGLGPREIEFCSDTTPLKHGKLLPGTHIPVRSPEQARSNPPDYYLLLAWNYAEEIIRKERRFLEDGGRFIVPIPEPRIVSAESVLESFLESV</sequence>
<dbReference type="Pfam" id="PF13489">
    <property type="entry name" value="Methyltransf_23"/>
    <property type="match status" value="1"/>
</dbReference>
<feature type="domain" description="Methyltransferase putative zinc binding" evidence="1">
    <location>
        <begin position="31"/>
        <end position="92"/>
    </location>
</feature>
<dbReference type="Pfam" id="PF08421">
    <property type="entry name" value="Methyltransf_13"/>
    <property type="match status" value="1"/>
</dbReference>
<dbReference type="GO" id="GO:0032259">
    <property type="term" value="P:methylation"/>
    <property type="evidence" value="ECO:0007669"/>
    <property type="project" value="UniProtKB-KW"/>
</dbReference>
<dbReference type="InterPro" id="IPR038576">
    <property type="entry name" value="Methyltransf_Zn-bd_dom_put_sf"/>
</dbReference>
<dbReference type="Gene3D" id="3.40.50.720">
    <property type="entry name" value="NAD(P)-binding Rossmann-like Domain"/>
    <property type="match status" value="1"/>
</dbReference>
<keyword evidence="4" id="KW-1185">Reference proteome</keyword>
<comment type="caution">
    <text evidence="3">The sequence shown here is derived from an EMBL/GenBank/DDBJ whole genome shotgun (WGS) entry which is preliminary data.</text>
</comment>
<evidence type="ECO:0000313" key="3">
    <source>
        <dbReference type="EMBL" id="GIH67781.1"/>
    </source>
</evidence>
<evidence type="ECO:0000259" key="1">
    <source>
        <dbReference type="Pfam" id="PF08421"/>
    </source>
</evidence>
<protein>
    <submittedName>
        <fullName evidence="3">Methyltransferase</fullName>
    </submittedName>
</protein>
<dbReference type="RefSeq" id="WP_239088873.1">
    <property type="nucleotide sequence ID" value="NZ_BOOG01000002.1"/>
</dbReference>
<keyword evidence="3" id="KW-0489">Methyltransferase</keyword>
<dbReference type="InterPro" id="IPR029063">
    <property type="entry name" value="SAM-dependent_MTases_sf"/>
</dbReference>
<dbReference type="PANTHER" id="PTHR43861:SF5">
    <property type="entry name" value="BLL5978 PROTEIN"/>
    <property type="match status" value="1"/>
</dbReference>
<dbReference type="Pfam" id="PF08484">
    <property type="entry name" value="Methyltransf_14"/>
    <property type="match status" value="1"/>
</dbReference>
<name>A0A8J3R257_9ACTN</name>
<dbReference type="AlphaFoldDB" id="A0A8J3R257"/>
<accession>A0A8J3R257</accession>
<keyword evidence="3" id="KW-0808">Transferase</keyword>
<dbReference type="InterPro" id="IPR013691">
    <property type="entry name" value="MeTrfase_14"/>
</dbReference>
<organism evidence="3 4">
    <name type="scientific">Sphaerimonospora thailandensis</name>
    <dbReference type="NCBI Taxonomy" id="795644"/>
    <lineage>
        <taxon>Bacteria</taxon>
        <taxon>Bacillati</taxon>
        <taxon>Actinomycetota</taxon>
        <taxon>Actinomycetes</taxon>
        <taxon>Streptosporangiales</taxon>
        <taxon>Streptosporangiaceae</taxon>
        <taxon>Sphaerimonospora</taxon>
    </lineage>
</organism>
<evidence type="ECO:0000313" key="4">
    <source>
        <dbReference type="Proteomes" id="UP000610966"/>
    </source>
</evidence>
<dbReference type="PANTHER" id="PTHR43861">
    <property type="entry name" value="TRANS-ACONITATE 2-METHYLTRANSFERASE-RELATED"/>
    <property type="match status" value="1"/>
</dbReference>
<evidence type="ECO:0000259" key="2">
    <source>
        <dbReference type="Pfam" id="PF08484"/>
    </source>
</evidence>